<feature type="transmembrane region" description="Helical" evidence="2">
    <location>
        <begin position="71"/>
        <end position="92"/>
    </location>
</feature>
<evidence type="ECO:0000313" key="4">
    <source>
        <dbReference type="Proteomes" id="UP000829364"/>
    </source>
</evidence>
<organism evidence="3 4">
    <name type="scientific">Purpureocillium takamizusanense</name>
    <dbReference type="NCBI Taxonomy" id="2060973"/>
    <lineage>
        <taxon>Eukaryota</taxon>
        <taxon>Fungi</taxon>
        <taxon>Dikarya</taxon>
        <taxon>Ascomycota</taxon>
        <taxon>Pezizomycotina</taxon>
        <taxon>Sordariomycetes</taxon>
        <taxon>Hypocreomycetidae</taxon>
        <taxon>Hypocreales</taxon>
        <taxon>Ophiocordycipitaceae</taxon>
        <taxon>Purpureocillium</taxon>
    </lineage>
</organism>
<protein>
    <submittedName>
        <fullName evidence="3">Uncharacterized protein</fullName>
    </submittedName>
</protein>
<feature type="region of interest" description="Disordered" evidence="1">
    <location>
        <begin position="1"/>
        <end position="35"/>
    </location>
</feature>
<dbReference type="AlphaFoldDB" id="A0A9Q8VC08"/>
<keyword evidence="4" id="KW-1185">Reference proteome</keyword>
<evidence type="ECO:0000256" key="1">
    <source>
        <dbReference type="SAM" id="MobiDB-lite"/>
    </source>
</evidence>
<dbReference type="RefSeq" id="XP_047842833.1">
    <property type="nucleotide sequence ID" value="XM_047986850.1"/>
</dbReference>
<dbReference type="EMBL" id="CP086357">
    <property type="protein sequence ID" value="UNI19352.1"/>
    <property type="molecule type" value="Genomic_DNA"/>
</dbReference>
<evidence type="ECO:0000256" key="2">
    <source>
        <dbReference type="SAM" id="Phobius"/>
    </source>
</evidence>
<sequence length="117" mass="12636">MSSWSPTNQPTPERGVPSLPSQPLPRNPPAVKSEEQKLPAVPGLLACSLGLPCCGFPSKGFRHKLLTLHRSVTVCPFPLIATVAAAAKAIVLSDRMVRERERERERGTQATMPACLP</sequence>
<evidence type="ECO:0000313" key="3">
    <source>
        <dbReference type="EMBL" id="UNI19352.1"/>
    </source>
</evidence>
<feature type="compositionally biased region" description="Polar residues" evidence="1">
    <location>
        <begin position="1"/>
        <end position="11"/>
    </location>
</feature>
<dbReference type="KEGG" id="ptkz:JDV02_005540"/>
<dbReference type="Proteomes" id="UP000829364">
    <property type="component" value="Chromosome 4"/>
</dbReference>
<accession>A0A9Q8VC08</accession>
<gene>
    <name evidence="3" type="ORF">JDV02_005540</name>
</gene>
<keyword evidence="2" id="KW-0812">Transmembrane</keyword>
<name>A0A9Q8VC08_9HYPO</name>
<proteinExistence type="predicted"/>
<reference evidence="3" key="1">
    <citation type="submission" date="2021-11" db="EMBL/GenBank/DDBJ databases">
        <title>Purpureocillium_takamizusanense_genome.</title>
        <authorList>
            <person name="Nguyen N.-H."/>
        </authorList>
    </citation>
    <scope>NUCLEOTIDE SEQUENCE</scope>
    <source>
        <strain evidence="3">PT3</strain>
    </source>
</reference>
<keyword evidence="2" id="KW-0472">Membrane</keyword>
<dbReference type="GeneID" id="72067489"/>
<keyword evidence="2" id="KW-1133">Transmembrane helix</keyword>
<feature type="region of interest" description="Disordered" evidence="1">
    <location>
        <begin position="97"/>
        <end position="117"/>
    </location>
</feature>
<feature type="compositionally biased region" description="Basic and acidic residues" evidence="1">
    <location>
        <begin position="97"/>
        <end position="107"/>
    </location>
</feature>